<comment type="caution">
    <text evidence="3">The sequence shown here is derived from an EMBL/GenBank/DDBJ whole genome shotgun (WGS) entry which is preliminary data.</text>
</comment>
<dbReference type="EMBL" id="MVIH01000028">
    <property type="protein sequence ID" value="ORB47410.1"/>
    <property type="molecule type" value="Genomic_DNA"/>
</dbReference>
<feature type="transmembrane region" description="Helical" evidence="1">
    <location>
        <begin position="6"/>
        <end position="28"/>
    </location>
</feature>
<evidence type="ECO:0000256" key="1">
    <source>
        <dbReference type="SAM" id="Phobius"/>
    </source>
</evidence>
<evidence type="ECO:0000313" key="4">
    <source>
        <dbReference type="Proteomes" id="UP000192534"/>
    </source>
</evidence>
<dbReference type="InterPro" id="IPR057446">
    <property type="entry name" value="PH_bac"/>
</dbReference>
<evidence type="ECO:0000259" key="2">
    <source>
        <dbReference type="Pfam" id="PF25362"/>
    </source>
</evidence>
<dbReference type="OrthoDB" id="4774775at2"/>
<dbReference type="Proteomes" id="UP000192534">
    <property type="component" value="Unassembled WGS sequence"/>
</dbReference>
<keyword evidence="4" id="KW-1185">Reference proteome</keyword>
<protein>
    <submittedName>
        <fullName evidence="3">Transporter</fullName>
    </submittedName>
</protein>
<evidence type="ECO:0000313" key="3">
    <source>
        <dbReference type="EMBL" id="ORB47410.1"/>
    </source>
</evidence>
<keyword evidence="1" id="KW-0472">Membrane</keyword>
<dbReference type="Pfam" id="PF25362">
    <property type="entry name" value="bPH_11"/>
    <property type="match status" value="1"/>
</dbReference>
<dbReference type="RefSeq" id="WP_083122927.1">
    <property type="nucleotide sequence ID" value="NZ_JACKUO010000017.1"/>
</dbReference>
<keyword evidence="1" id="KW-0812">Transmembrane</keyword>
<accession>A0A1X0IIM2</accession>
<sequence length="176" mass="19129">MNTGTAIGSFVFAFVIVVIIGVLIGRMLRGWKRRARRQHDLLGELPALPDMLGSATVAPTRGLYVGSTLAPNWLERIAAGDLGYRSKAVLTRYPEGILLERSGATPIWIPQDAITAIRTERGLAGKVIPGGRNKSDSQAGILAIRWRLPSGTEIDTGFRGDDRRDYARWTTTGEAA</sequence>
<keyword evidence="1" id="KW-1133">Transmembrane helix</keyword>
<dbReference type="AlphaFoldDB" id="A0A1X0IIM2"/>
<proteinExistence type="predicted"/>
<reference evidence="3 4" key="1">
    <citation type="submission" date="2016-12" db="EMBL/GenBank/DDBJ databases">
        <title>The new phylogeny of genus Mycobacterium.</title>
        <authorList>
            <person name="Tortoli E."/>
            <person name="Trovato A."/>
            <person name="Cirillo D.M."/>
        </authorList>
    </citation>
    <scope>NUCLEOTIDE SEQUENCE [LARGE SCALE GENOMIC DNA]</scope>
    <source>
        <strain evidence="3 4">DSM 44223</strain>
    </source>
</reference>
<feature type="domain" description="PH" evidence="2">
    <location>
        <begin position="42"/>
        <end position="171"/>
    </location>
</feature>
<name>A0A1X0IIM2_MYCRH</name>
<gene>
    <name evidence="3" type="ORF">BST42_27775</name>
</gene>
<organism evidence="3 4">
    <name type="scientific">Mycolicibacterium rhodesiae</name>
    <name type="common">Mycobacterium rhodesiae</name>
    <dbReference type="NCBI Taxonomy" id="36814"/>
    <lineage>
        <taxon>Bacteria</taxon>
        <taxon>Bacillati</taxon>
        <taxon>Actinomycetota</taxon>
        <taxon>Actinomycetes</taxon>
        <taxon>Mycobacteriales</taxon>
        <taxon>Mycobacteriaceae</taxon>
        <taxon>Mycolicibacterium</taxon>
    </lineage>
</organism>